<dbReference type="EMBL" id="ATBP01001637">
    <property type="protein sequence ID" value="ETR66964.1"/>
    <property type="molecule type" value="Genomic_DNA"/>
</dbReference>
<organism evidence="1 2">
    <name type="scientific">Candidatus Magnetoglobus multicellularis str. Araruama</name>
    <dbReference type="NCBI Taxonomy" id="890399"/>
    <lineage>
        <taxon>Bacteria</taxon>
        <taxon>Pseudomonadati</taxon>
        <taxon>Thermodesulfobacteriota</taxon>
        <taxon>Desulfobacteria</taxon>
        <taxon>Desulfobacterales</taxon>
        <taxon>Desulfobacteraceae</taxon>
        <taxon>Candidatus Magnetoglobus</taxon>
    </lineage>
</organism>
<dbReference type="SUPFAM" id="SSF143011">
    <property type="entry name" value="RelE-like"/>
    <property type="match status" value="1"/>
</dbReference>
<dbReference type="InterPro" id="IPR007711">
    <property type="entry name" value="HigB-1"/>
</dbReference>
<comment type="caution">
    <text evidence="1">The sequence shown here is derived from an EMBL/GenBank/DDBJ whole genome shotgun (WGS) entry which is preliminary data.</text>
</comment>
<name>A0A1V1NWM5_9BACT</name>
<dbReference type="Pfam" id="PF05015">
    <property type="entry name" value="HigB-like_toxin"/>
    <property type="match status" value="1"/>
</dbReference>
<dbReference type="Proteomes" id="UP000189670">
    <property type="component" value="Unassembled WGS sequence"/>
</dbReference>
<reference evidence="2" key="1">
    <citation type="submission" date="2012-11" db="EMBL/GenBank/DDBJ databases">
        <authorList>
            <person name="Lucero-Rivera Y.E."/>
            <person name="Tovar-Ramirez D."/>
        </authorList>
    </citation>
    <scope>NUCLEOTIDE SEQUENCE [LARGE SCALE GENOMIC DNA]</scope>
    <source>
        <strain evidence="2">Araruama</strain>
    </source>
</reference>
<evidence type="ECO:0000313" key="1">
    <source>
        <dbReference type="EMBL" id="ETR66964.1"/>
    </source>
</evidence>
<dbReference type="InterPro" id="IPR035093">
    <property type="entry name" value="RelE/ParE_toxin_dom_sf"/>
</dbReference>
<gene>
    <name evidence="1" type="ORF">OMM_12128</name>
</gene>
<evidence type="ECO:0000313" key="2">
    <source>
        <dbReference type="Proteomes" id="UP000189670"/>
    </source>
</evidence>
<dbReference type="AlphaFoldDB" id="A0A1V1NWM5"/>
<protein>
    <submittedName>
        <fullName evidence="1">Proteic killer suppression protein</fullName>
    </submittedName>
</protein>
<dbReference type="Gene3D" id="3.30.2310.20">
    <property type="entry name" value="RelE-like"/>
    <property type="match status" value="1"/>
</dbReference>
<dbReference type="PANTHER" id="PTHR40266">
    <property type="entry name" value="TOXIN HIGB-1"/>
    <property type="match status" value="1"/>
</dbReference>
<proteinExistence type="predicted"/>
<dbReference type="PANTHER" id="PTHR40266:SF2">
    <property type="entry name" value="TOXIN HIGB-1"/>
    <property type="match status" value="1"/>
</dbReference>
<accession>A0A1V1NWM5</accession>
<sequence>MIQSFKCKHTENLFNDIDVKKFRSISRQARKKLEILNAAVSLNSLKIPPGNRLEQLKGDRMGEYSIRINDQWRICFVWKNINAFDVEIVDYH</sequence>